<evidence type="ECO:0000313" key="4">
    <source>
        <dbReference type="Proteomes" id="UP000542342"/>
    </source>
</evidence>
<dbReference type="PANTHER" id="PTHR30093">
    <property type="entry name" value="GENERAL SECRETION PATHWAY PROTEIN G"/>
    <property type="match status" value="1"/>
</dbReference>
<dbReference type="Proteomes" id="UP000542342">
    <property type="component" value="Unassembled WGS sequence"/>
</dbReference>
<feature type="transmembrane region" description="Helical" evidence="1">
    <location>
        <begin position="12"/>
        <end position="34"/>
    </location>
</feature>
<dbReference type="InterPro" id="IPR027558">
    <property type="entry name" value="Pre_pil_HX9DG_C"/>
</dbReference>
<evidence type="ECO:0000313" key="3">
    <source>
        <dbReference type="EMBL" id="MBA2227617.1"/>
    </source>
</evidence>
<keyword evidence="1" id="KW-0472">Membrane</keyword>
<dbReference type="Pfam" id="PF07963">
    <property type="entry name" value="N_methyl"/>
    <property type="match status" value="1"/>
</dbReference>
<dbReference type="SUPFAM" id="SSF54523">
    <property type="entry name" value="Pili subunits"/>
    <property type="match status" value="1"/>
</dbReference>
<dbReference type="NCBIfam" id="TIGR04294">
    <property type="entry name" value="pre_pil_HX9DG"/>
    <property type="match status" value="1"/>
</dbReference>
<dbReference type="Gene3D" id="3.30.700.10">
    <property type="entry name" value="Glycoprotein, Type 4 Pilin"/>
    <property type="match status" value="1"/>
</dbReference>
<name>A0A7V9ADA3_9BACT</name>
<sequence>MQRRFCPSRAFTLIELLVVIAIIAILIGLLLPAVQKVREAAARMQCANHLKQIGLAFHNYESAMGYFPPGGLDGDPQAITTGGAPNPAGFKYDEDPGGYETTTCCRAATRRGWNQFYWILPYIEQENVFRLGRDDPPFWPNVANNGGEDDVARQLIKIYYCPSRRAPTGYGSAGFGRCDYAGCAGLFQGDMHELTGDTPPPPLGFGPARNERTTENFGNYPGRKGFIVWPGRGAKRRMADIVDGTSNTIAAAEKALPARRHGVDGGDNERWNNNGWDEDNIRWHFPPKHDQDPTNFMYRAYTGSWAQIAPPTNDPAFSSNNLWRRYFGSNHTGGLNAVFADGSVRFIRFDVNPLTFMAACGADDGIVINMSDL</sequence>
<comment type="caution">
    <text evidence="3">The sequence shown here is derived from an EMBL/GenBank/DDBJ whole genome shotgun (WGS) entry which is preliminary data.</text>
</comment>
<feature type="domain" description="DUF1559" evidence="2">
    <location>
        <begin position="35"/>
        <end position="348"/>
    </location>
</feature>
<dbReference type="InterPro" id="IPR012902">
    <property type="entry name" value="N_methyl_site"/>
</dbReference>
<evidence type="ECO:0000259" key="2">
    <source>
        <dbReference type="Pfam" id="PF07596"/>
    </source>
</evidence>
<protein>
    <submittedName>
        <fullName evidence="3">DUF1559 domain-containing protein</fullName>
    </submittedName>
</protein>
<proteinExistence type="predicted"/>
<keyword evidence="1" id="KW-1133">Transmembrane helix</keyword>
<reference evidence="3 4" key="1">
    <citation type="submission" date="2020-07" db="EMBL/GenBank/DDBJ databases">
        <title>Thermogemmata thermophila gen. nov., sp. nov., a novel moderate thermophilic planctomycete from a Kamchatka hot spring.</title>
        <authorList>
            <person name="Elcheninov A.G."/>
            <person name="Podosokorskaya O.A."/>
            <person name="Kovaleva O.L."/>
            <person name="Novikov A."/>
            <person name="Bonch-Osmolovskaya E.A."/>
            <person name="Toshchakov S.V."/>
            <person name="Kublanov I.V."/>
        </authorList>
    </citation>
    <scope>NUCLEOTIDE SEQUENCE [LARGE SCALE GENOMIC DNA]</scope>
    <source>
        <strain evidence="3 4">2918</strain>
    </source>
</reference>
<dbReference type="InterPro" id="IPR011453">
    <property type="entry name" value="DUF1559"/>
</dbReference>
<evidence type="ECO:0000256" key="1">
    <source>
        <dbReference type="SAM" id="Phobius"/>
    </source>
</evidence>
<dbReference type="NCBIfam" id="TIGR02532">
    <property type="entry name" value="IV_pilin_GFxxxE"/>
    <property type="match status" value="1"/>
</dbReference>
<accession>A0A7V9ADA3</accession>
<gene>
    <name evidence="3" type="ORF">H0921_15775</name>
</gene>
<dbReference type="Pfam" id="PF07596">
    <property type="entry name" value="SBP_bac_10"/>
    <property type="match status" value="1"/>
</dbReference>
<dbReference type="RefSeq" id="WP_194539479.1">
    <property type="nucleotide sequence ID" value="NZ_JACEFB010000016.1"/>
</dbReference>
<dbReference type="AlphaFoldDB" id="A0A7V9ADA3"/>
<dbReference type="PANTHER" id="PTHR30093:SF2">
    <property type="entry name" value="TYPE II SECRETION SYSTEM PROTEIN H"/>
    <property type="match status" value="1"/>
</dbReference>
<keyword evidence="4" id="KW-1185">Reference proteome</keyword>
<dbReference type="InterPro" id="IPR045584">
    <property type="entry name" value="Pilin-like"/>
</dbReference>
<organism evidence="3 4">
    <name type="scientific">Thermogemmata fonticola</name>
    <dbReference type="NCBI Taxonomy" id="2755323"/>
    <lineage>
        <taxon>Bacteria</taxon>
        <taxon>Pseudomonadati</taxon>
        <taxon>Planctomycetota</taxon>
        <taxon>Planctomycetia</taxon>
        <taxon>Gemmatales</taxon>
        <taxon>Gemmataceae</taxon>
        <taxon>Thermogemmata</taxon>
    </lineage>
</organism>
<keyword evidence="1" id="KW-0812">Transmembrane</keyword>
<dbReference type="EMBL" id="JACEFB010000016">
    <property type="protein sequence ID" value="MBA2227617.1"/>
    <property type="molecule type" value="Genomic_DNA"/>
</dbReference>